<dbReference type="Gene3D" id="2.60.120.200">
    <property type="match status" value="1"/>
</dbReference>
<keyword evidence="2" id="KW-1185">Reference proteome</keyword>
<evidence type="ECO:0008006" key="3">
    <source>
        <dbReference type="Google" id="ProtNLM"/>
    </source>
</evidence>
<accession>A0ABP6WHS3</accession>
<evidence type="ECO:0000313" key="2">
    <source>
        <dbReference type="Proteomes" id="UP001500630"/>
    </source>
</evidence>
<comment type="caution">
    <text evidence="1">The sequence shown here is derived from an EMBL/GenBank/DDBJ whole genome shotgun (WGS) entry which is preliminary data.</text>
</comment>
<dbReference type="RefSeq" id="WP_345562752.1">
    <property type="nucleotide sequence ID" value="NZ_BAABDQ010000006.1"/>
</dbReference>
<dbReference type="EMBL" id="BAABDQ010000006">
    <property type="protein sequence ID" value="GAA3550872.1"/>
    <property type="molecule type" value="Genomic_DNA"/>
</dbReference>
<gene>
    <name evidence="1" type="ORF">GCM10022419_033950</name>
</gene>
<organism evidence="1 2">
    <name type="scientific">Nonomuraea rosea</name>
    <dbReference type="NCBI Taxonomy" id="638574"/>
    <lineage>
        <taxon>Bacteria</taxon>
        <taxon>Bacillati</taxon>
        <taxon>Actinomycetota</taxon>
        <taxon>Actinomycetes</taxon>
        <taxon>Streptosporangiales</taxon>
        <taxon>Streptosporangiaceae</taxon>
        <taxon>Nonomuraea</taxon>
    </lineage>
</organism>
<dbReference type="SUPFAM" id="SSF49899">
    <property type="entry name" value="Concanavalin A-like lectins/glucanases"/>
    <property type="match status" value="1"/>
</dbReference>
<proteinExistence type="predicted"/>
<dbReference type="InterPro" id="IPR013320">
    <property type="entry name" value="ConA-like_dom_sf"/>
</dbReference>
<protein>
    <recommendedName>
        <fullName evidence="3">LamG domain-containing protein</fullName>
    </recommendedName>
</protein>
<dbReference type="Gene3D" id="2.60.120.260">
    <property type="entry name" value="Galactose-binding domain-like"/>
    <property type="match status" value="1"/>
</dbReference>
<sequence length="799" mass="84017">MTVMPSVWCEIAFTRDASGSLLWRDVTDYVEWDQGVRISRRRSHELDEVQPGTLALTLDNSDGRFTAGRTSSPYYPNVTLNRPIRIRARWPNSVNLATLDQATVTASTAFATAAGTVTRDTGVFPAGQTASIRWDGGVLGSTGQHMWAGSNSVTTATDQAVPVTAGATYSLQMQARRGATAISITARIRWYDAAGAFLSVSAGSTVVLTTSFQTASVSAAAPANAVFARLAIANATTTAGNAPVYCGAWQFERAASPTTYTAPGVEYRRFTGFIGRWPHAWTNGVLGKADVTATDRQKLLSRDKIRQAISEEVLATGPVMYYPLTESQGSVTAGNQAATAQPDLAIGVAGSGGQVAFGTAGGPDTSTGVLLTPLAINNGNFLVSTLTTPLGGGTAVSLAVWVNFLTAPVTTQNRVIFVDNGFDTVHMRINYQPSSNGLSLGVRAPGGSVAGSATVNLDDNALHLLVATATFAGGTMQLRVYVDGTLTINTSPALSGGTWPTLSRVRIGGLPIGALDPAELMGGFVSHIAGWNSTLTQPQAQTLSDARGGYAGDLSGARAARIASWAGVTRTAFDVGASLLDRHPGGEMSPLAAFKQIAFSEAGLFFVSGDDVAVFHGRNRRQLGTPVTMTFTADQLGPDLQFVMDDQLLINDVSVSRSGQTVTRVIDQDSIAENENSTYAASIDTLLYSDTEALDRASYTLSTYGHPQPRAGQISVDAHSLGTVWAQMLGSEIGQRVSITGLPSESPASSLDLWCEGIADVIGDGTWTFQLDTSPVRSTPVFILDDPVYGTLDNNNLGW</sequence>
<evidence type="ECO:0000313" key="1">
    <source>
        <dbReference type="EMBL" id="GAA3550872.1"/>
    </source>
</evidence>
<reference evidence="2" key="1">
    <citation type="journal article" date="2019" name="Int. J. Syst. Evol. Microbiol.">
        <title>The Global Catalogue of Microorganisms (GCM) 10K type strain sequencing project: providing services to taxonomists for standard genome sequencing and annotation.</title>
        <authorList>
            <consortium name="The Broad Institute Genomics Platform"/>
            <consortium name="The Broad Institute Genome Sequencing Center for Infectious Disease"/>
            <person name="Wu L."/>
            <person name="Ma J."/>
        </authorList>
    </citation>
    <scope>NUCLEOTIDE SEQUENCE [LARGE SCALE GENOMIC DNA]</scope>
    <source>
        <strain evidence="2">JCM 17326</strain>
    </source>
</reference>
<name>A0ABP6WHS3_9ACTN</name>
<dbReference type="Proteomes" id="UP001500630">
    <property type="component" value="Unassembled WGS sequence"/>
</dbReference>